<gene>
    <name evidence="2" type="ORF">JJB47_02075</name>
</gene>
<organism evidence="2 3">
    <name type="scientific">Clostridium perfringens</name>
    <dbReference type="NCBI Taxonomy" id="1502"/>
    <lineage>
        <taxon>Bacteria</taxon>
        <taxon>Bacillati</taxon>
        <taxon>Bacillota</taxon>
        <taxon>Clostridia</taxon>
        <taxon>Eubacteriales</taxon>
        <taxon>Clostridiaceae</taxon>
        <taxon>Clostridium</taxon>
    </lineage>
</organism>
<evidence type="ECO:0000313" key="3">
    <source>
        <dbReference type="Proteomes" id="UP000668068"/>
    </source>
</evidence>
<dbReference type="SUPFAM" id="SSF52540">
    <property type="entry name" value="P-loop containing nucleoside triphosphate hydrolases"/>
    <property type="match status" value="1"/>
</dbReference>
<name>A0AAW4J0G4_CLOPF</name>
<keyword evidence="2" id="KW-0547">Nucleotide-binding</keyword>
<dbReference type="InterPro" id="IPR051396">
    <property type="entry name" value="Bact_Antivir_Def_Nuclease"/>
</dbReference>
<evidence type="ECO:0000259" key="1">
    <source>
        <dbReference type="Pfam" id="PF13175"/>
    </source>
</evidence>
<dbReference type="AlphaFoldDB" id="A0AAW4J0G4"/>
<dbReference type="RefSeq" id="WP_003477436.1">
    <property type="nucleotide sequence ID" value="NZ_JAENQO010000001.1"/>
</dbReference>
<protein>
    <submittedName>
        <fullName evidence="2">ATP-binding protein</fullName>
    </submittedName>
</protein>
<reference evidence="2" key="1">
    <citation type="submission" date="2020-12" db="EMBL/GenBank/DDBJ databases">
        <title>Comparative genomics of Clostridium perfringens reveals patterns of host-associated phylogenetic clades and virulence factors.</title>
        <authorList>
            <person name="Smith A.H."/>
            <person name="Geier R."/>
        </authorList>
    </citation>
    <scope>NUCLEOTIDE SEQUENCE</scope>
    <source>
        <strain evidence="2">CHD30677R</strain>
    </source>
</reference>
<dbReference type="GO" id="GO:0016887">
    <property type="term" value="F:ATP hydrolysis activity"/>
    <property type="evidence" value="ECO:0007669"/>
    <property type="project" value="InterPro"/>
</dbReference>
<dbReference type="EMBL" id="JAENQP010000001">
    <property type="protein sequence ID" value="MBO3357566.1"/>
    <property type="molecule type" value="Genomic_DNA"/>
</dbReference>
<dbReference type="PANTHER" id="PTHR43581:SF4">
    <property type="entry name" value="ATP_GTP PHOSPHATASE"/>
    <property type="match status" value="1"/>
</dbReference>
<dbReference type="InterPro" id="IPR027417">
    <property type="entry name" value="P-loop_NTPase"/>
</dbReference>
<accession>A0AAW4J0G4</accession>
<comment type="caution">
    <text evidence="2">The sequence shown here is derived from an EMBL/GenBank/DDBJ whole genome shotgun (WGS) entry which is preliminary data.</text>
</comment>
<feature type="domain" description="Endonuclease GajA/Old nuclease/RecF-like AAA" evidence="1">
    <location>
        <begin position="8"/>
        <end position="336"/>
    </location>
</feature>
<sequence length="386" mass="44644">MNKKEYRLLIKNLCKLSNIDIEFDKITTISGYNNVGKSTILKVLYVILKAYNEVNNFTKDKNINEINFKQLLSLFSSEFELPLEVVKNFEIKELKKVIINFKFLKVIESYLKGIFNIKEECENLEIELFHENELIISIVKNNTQTKSFVNLNKKINLDVTYISNTELLNYSSYIISAMSSNISGLGSPGSVPDYDKDLINKLASENRNIDKFNLDLNRFINNQDCQENIRYDMLKYYIKYMENSNLNEEENGKYIIFDSTGIAKIKDEDIYVDPSLLGHGLKLSRIIKTLEQNKYLNKDSFLLIDEPENGLHTRVVKALIKYITSLECNTIITTHNVQVLTQYKDIKSNHIYVQNNGSRTKGKNVPLSTAISKLSEPIIGRFKFNE</sequence>
<dbReference type="Proteomes" id="UP000668068">
    <property type="component" value="Unassembled WGS sequence"/>
</dbReference>
<proteinExistence type="predicted"/>
<dbReference type="InterPro" id="IPR041685">
    <property type="entry name" value="AAA_GajA/Old/RecF-like"/>
</dbReference>
<dbReference type="PANTHER" id="PTHR43581">
    <property type="entry name" value="ATP/GTP PHOSPHATASE"/>
    <property type="match status" value="1"/>
</dbReference>
<keyword evidence="2" id="KW-0067">ATP-binding</keyword>
<dbReference type="Pfam" id="PF13175">
    <property type="entry name" value="AAA_15"/>
    <property type="match status" value="1"/>
</dbReference>
<evidence type="ECO:0000313" key="2">
    <source>
        <dbReference type="EMBL" id="MBO3357566.1"/>
    </source>
</evidence>
<dbReference type="Gene3D" id="3.40.50.300">
    <property type="entry name" value="P-loop containing nucleotide triphosphate hydrolases"/>
    <property type="match status" value="1"/>
</dbReference>
<dbReference type="GO" id="GO:0005524">
    <property type="term" value="F:ATP binding"/>
    <property type="evidence" value="ECO:0007669"/>
    <property type="project" value="UniProtKB-KW"/>
</dbReference>